<keyword evidence="1" id="KW-0547">Nucleotide-binding</keyword>
<organism evidence="5 6">
    <name type="scientific">Sesamum alatum</name>
    <dbReference type="NCBI Taxonomy" id="300844"/>
    <lineage>
        <taxon>Eukaryota</taxon>
        <taxon>Viridiplantae</taxon>
        <taxon>Streptophyta</taxon>
        <taxon>Embryophyta</taxon>
        <taxon>Tracheophyta</taxon>
        <taxon>Spermatophyta</taxon>
        <taxon>Magnoliopsida</taxon>
        <taxon>eudicotyledons</taxon>
        <taxon>Gunneridae</taxon>
        <taxon>Pentapetalae</taxon>
        <taxon>asterids</taxon>
        <taxon>lamiids</taxon>
        <taxon>Lamiales</taxon>
        <taxon>Pedaliaceae</taxon>
        <taxon>Sesamum</taxon>
    </lineage>
</organism>
<evidence type="ECO:0000256" key="1">
    <source>
        <dbReference type="ARBA" id="ARBA00022741"/>
    </source>
</evidence>
<evidence type="ECO:0000313" key="5">
    <source>
        <dbReference type="EMBL" id="KAK4439137.1"/>
    </source>
</evidence>
<evidence type="ECO:0000256" key="2">
    <source>
        <dbReference type="ARBA" id="ARBA00022840"/>
    </source>
</evidence>
<reference evidence="5" key="2">
    <citation type="journal article" date="2024" name="Plant">
        <title>Genomic evolution and insights into agronomic trait innovations of Sesamum species.</title>
        <authorList>
            <person name="Miao H."/>
            <person name="Wang L."/>
            <person name="Qu L."/>
            <person name="Liu H."/>
            <person name="Sun Y."/>
            <person name="Le M."/>
            <person name="Wang Q."/>
            <person name="Wei S."/>
            <person name="Zheng Y."/>
            <person name="Lin W."/>
            <person name="Duan Y."/>
            <person name="Cao H."/>
            <person name="Xiong S."/>
            <person name="Wang X."/>
            <person name="Wei L."/>
            <person name="Li C."/>
            <person name="Ma Q."/>
            <person name="Ju M."/>
            <person name="Zhao R."/>
            <person name="Li G."/>
            <person name="Mu C."/>
            <person name="Tian Q."/>
            <person name="Mei H."/>
            <person name="Zhang T."/>
            <person name="Gao T."/>
            <person name="Zhang H."/>
        </authorList>
    </citation>
    <scope>NUCLEOTIDE SEQUENCE</scope>
    <source>
        <strain evidence="5">3651</strain>
    </source>
</reference>
<keyword evidence="6" id="KW-1185">Reference proteome</keyword>
<dbReference type="EMBL" id="JACGWO010000001">
    <property type="protein sequence ID" value="KAK4439137.1"/>
    <property type="molecule type" value="Genomic_DNA"/>
</dbReference>
<dbReference type="Pfam" id="PF19568">
    <property type="entry name" value="Spore_III_AA"/>
    <property type="match status" value="1"/>
</dbReference>
<feature type="domain" description="AAA+ ATPase" evidence="4">
    <location>
        <begin position="194"/>
        <end position="325"/>
    </location>
</feature>
<dbReference type="CDD" id="cd00009">
    <property type="entry name" value="AAA"/>
    <property type="match status" value="1"/>
</dbReference>
<dbReference type="InterPro" id="IPR034081">
    <property type="entry name" value="R3H_AAA"/>
</dbReference>
<dbReference type="PANTHER" id="PTHR20953">
    <property type="entry name" value="KINASE-RELATED"/>
    <property type="match status" value="1"/>
</dbReference>
<dbReference type="PANTHER" id="PTHR20953:SF3">
    <property type="entry name" value="P-LOOP CONTAINING NUCLEOSIDE TRIPHOSPHATE HYDROLASES SUPERFAMILY PROTEIN"/>
    <property type="match status" value="1"/>
</dbReference>
<dbReference type="FunFam" id="3.40.50.300:FF:001088">
    <property type="entry name" value="uncharacterized protein ycf45 isoform X2"/>
    <property type="match status" value="1"/>
</dbReference>
<reference evidence="5" key="1">
    <citation type="submission" date="2020-06" db="EMBL/GenBank/DDBJ databases">
        <authorList>
            <person name="Li T."/>
            <person name="Hu X."/>
            <person name="Zhang T."/>
            <person name="Song X."/>
            <person name="Zhang H."/>
            <person name="Dai N."/>
            <person name="Sheng W."/>
            <person name="Hou X."/>
            <person name="Wei L."/>
        </authorList>
    </citation>
    <scope>NUCLEOTIDE SEQUENCE</scope>
    <source>
        <strain evidence="5">3651</strain>
        <tissue evidence="5">Leaf</tissue>
    </source>
</reference>
<evidence type="ECO:0000259" key="4">
    <source>
        <dbReference type="SMART" id="SM00382"/>
    </source>
</evidence>
<dbReference type="GO" id="GO:0005524">
    <property type="term" value="F:ATP binding"/>
    <property type="evidence" value="ECO:0007669"/>
    <property type="project" value="UniProtKB-KW"/>
</dbReference>
<gene>
    <name evidence="5" type="ORF">Salat_0248600</name>
</gene>
<evidence type="ECO:0000313" key="6">
    <source>
        <dbReference type="Proteomes" id="UP001293254"/>
    </source>
</evidence>
<dbReference type="InterPro" id="IPR003593">
    <property type="entry name" value="AAA+_ATPase"/>
</dbReference>
<dbReference type="Proteomes" id="UP001293254">
    <property type="component" value="Unassembled WGS sequence"/>
</dbReference>
<keyword evidence="2" id="KW-0067">ATP-binding</keyword>
<dbReference type="CDD" id="cd02645">
    <property type="entry name" value="R3H_AAA"/>
    <property type="match status" value="1"/>
</dbReference>
<dbReference type="InterPro" id="IPR045735">
    <property type="entry name" value="Spore_III_AA_AAA+_ATPase"/>
</dbReference>
<dbReference type="SUPFAM" id="SSF52540">
    <property type="entry name" value="P-loop containing nucleoside triphosphate hydrolases"/>
    <property type="match status" value="1"/>
</dbReference>
<dbReference type="InterPro" id="IPR027417">
    <property type="entry name" value="P-loop_NTPase"/>
</dbReference>
<feature type="region of interest" description="Disordered" evidence="3">
    <location>
        <begin position="407"/>
        <end position="427"/>
    </location>
</feature>
<proteinExistence type="predicted"/>
<dbReference type="InterPro" id="IPR058670">
    <property type="entry name" value="PTPase_dom"/>
</dbReference>
<dbReference type="SMART" id="SM00382">
    <property type="entry name" value="AAA"/>
    <property type="match status" value="1"/>
</dbReference>
<evidence type="ECO:0000256" key="3">
    <source>
        <dbReference type="SAM" id="MobiDB-lite"/>
    </source>
</evidence>
<dbReference type="Gene3D" id="3.40.50.300">
    <property type="entry name" value="P-loop containing nucleotide triphosphate hydrolases"/>
    <property type="match status" value="1"/>
</dbReference>
<sequence length="676" mass="73971">MLHSHSHGHPLFTFTPCSDPYPTRFIASLHFPVPTRGAILGWSGFRARNFRVSPVLHSSPPQFSSLSVTSNAEDFNVELGRLLALLPEDMRRRVSEHPEYSDLIEVVMDLGRKPLARFPTGDFVLSDHPITMEDIQHATSLVGDFAVDNRAGISRTLHRISAIRNRKGTIIGLTCRVGRAVSGSANLLRDLVKDGASLLLIGPPGVGKTTIIRDIARMLANEYKKRVMIVDTSNEIGGDGDIPHAGIGDARRMQVPHTDVQHKVLIEAVENHMPQVIVIDEIGTKLEAAAASTIAQRGIQLVATAHGVTIENLVMNPALEMLVGGVESVTLGDEEASRRGVQKTVLERKGPSTFRCGVEIITKTELRVHRNLEATVDTLLSGRQPNFEVRKINKGSTDEFEPRLSTCDLSETSRESGTEGTSEINDDTHCHDKVVSEENSCKDEDALCVFLYGISEASMVQGMKQLKIDNTIEYTDNISEADVLLALQSKLRKNSGLQAAAKSRGIPTYVSKTSSLAQITKAIQAVMSDYADGFEFYESEAKANDSEKIDALEEARIAIEQRVIPDAESVDLLPRPSNILLLQKDLIRKYNLKSERVASEHGVWLRILPLQGTIDEHNSENEEADGASMGDFYGLNGETNGPKTSGGRGNVNIQNIGGTRISVAGNNLKVRRTQDL</sequence>
<accession>A0AAE1YZK4</accession>
<dbReference type="GO" id="GO:0009507">
    <property type="term" value="C:chloroplast"/>
    <property type="evidence" value="ECO:0007669"/>
    <property type="project" value="TreeGrafter"/>
</dbReference>
<dbReference type="PRINTS" id="PR00830">
    <property type="entry name" value="ENDOLAPTASE"/>
</dbReference>
<dbReference type="Pfam" id="PF25516">
    <property type="entry name" value="PTPase"/>
    <property type="match status" value="1"/>
</dbReference>
<dbReference type="AlphaFoldDB" id="A0AAE1YZK4"/>
<name>A0AAE1YZK4_9LAMI</name>
<protein>
    <submittedName>
        <fullName evidence="5">Protein SEEDLING PLASTID DEVELOPMENT 1</fullName>
    </submittedName>
</protein>
<comment type="caution">
    <text evidence="5">The sequence shown here is derived from an EMBL/GenBank/DDBJ whole genome shotgun (WGS) entry which is preliminary data.</text>
</comment>